<sequence length="193" mass="21965">MIRPFMSTLIYIHGFNSSPLSHKATVIRTWLATYRPDIEFFSPDLNAYPKQAIHILTALVQRYPSAGLLGSSLGGFYATWLNQHYGNNAVLINPAVKAYDLLRSLLGEQRNYHTGKGYVLTQAQVDELLAIEVDALRYPERLWVLLQTADETLDYRLALAKYPRSPMLVEEGGNHAFDSFEYHIPAIIDFLLY</sequence>
<reference evidence="1 2" key="1">
    <citation type="submission" date="2018-04" db="EMBL/GenBank/DDBJ databases">
        <title>Genomic Encyclopedia of Archaeal and Bacterial Type Strains, Phase II (KMG-II): from individual species to whole genera.</title>
        <authorList>
            <person name="Goeker M."/>
        </authorList>
    </citation>
    <scope>NUCLEOTIDE SEQUENCE [LARGE SCALE GENOMIC DNA]</scope>
    <source>
        <strain evidence="1 2">DSM 5822</strain>
    </source>
</reference>
<dbReference type="PANTHER" id="PTHR35602">
    <property type="entry name" value="ESTERASE YQIA-RELATED"/>
    <property type="match status" value="1"/>
</dbReference>
<evidence type="ECO:0000313" key="1">
    <source>
        <dbReference type="EMBL" id="PTQ89997.1"/>
    </source>
</evidence>
<accession>A0A2T5J0S7</accession>
<dbReference type="InterPro" id="IPR008886">
    <property type="entry name" value="UPF0227/Esterase_YqiA"/>
</dbReference>
<dbReference type="AlphaFoldDB" id="A0A2T5J0S7"/>
<evidence type="ECO:0000313" key="2">
    <source>
        <dbReference type="Proteomes" id="UP000244223"/>
    </source>
</evidence>
<keyword evidence="2" id="KW-1185">Reference proteome</keyword>
<gene>
    <name evidence="1" type="ORF">C8N29_10435</name>
</gene>
<dbReference type="Pfam" id="PF05728">
    <property type="entry name" value="UPF0227"/>
    <property type="match status" value="1"/>
</dbReference>
<protein>
    <recommendedName>
        <fullName evidence="3">Esterase</fullName>
    </recommendedName>
</protein>
<proteinExistence type="predicted"/>
<comment type="caution">
    <text evidence="1">The sequence shown here is derived from an EMBL/GenBank/DDBJ whole genome shotgun (WGS) entry which is preliminary data.</text>
</comment>
<organism evidence="1 2">
    <name type="scientific">Agitococcus lubricus</name>
    <dbReference type="NCBI Taxonomy" id="1077255"/>
    <lineage>
        <taxon>Bacteria</taxon>
        <taxon>Pseudomonadati</taxon>
        <taxon>Pseudomonadota</taxon>
        <taxon>Gammaproteobacteria</taxon>
        <taxon>Moraxellales</taxon>
        <taxon>Moraxellaceae</taxon>
        <taxon>Agitococcus</taxon>
    </lineage>
</organism>
<dbReference type="Gene3D" id="3.40.50.1820">
    <property type="entry name" value="alpha/beta hydrolase"/>
    <property type="match status" value="1"/>
</dbReference>
<dbReference type="InterPro" id="IPR029058">
    <property type="entry name" value="AB_hydrolase_fold"/>
</dbReference>
<dbReference type="PANTHER" id="PTHR35602:SF3">
    <property type="entry name" value="ESTERASE YQIA"/>
    <property type="match status" value="1"/>
</dbReference>
<dbReference type="SUPFAM" id="SSF53474">
    <property type="entry name" value="alpha/beta-Hydrolases"/>
    <property type="match status" value="1"/>
</dbReference>
<evidence type="ECO:0008006" key="3">
    <source>
        <dbReference type="Google" id="ProtNLM"/>
    </source>
</evidence>
<dbReference type="Proteomes" id="UP000244223">
    <property type="component" value="Unassembled WGS sequence"/>
</dbReference>
<name>A0A2T5J0S7_9GAMM</name>
<dbReference type="EMBL" id="QAON01000004">
    <property type="protein sequence ID" value="PTQ89997.1"/>
    <property type="molecule type" value="Genomic_DNA"/>
</dbReference>